<comment type="pathway">
    <text evidence="1">Glycan metabolism; N-glycan degradation.</text>
</comment>
<reference evidence="9 10" key="1">
    <citation type="submission" date="2022-12" db="EMBL/GenBank/DDBJ databases">
        <title>Chromosome-scale assembly of the Ensete ventricosum genome.</title>
        <authorList>
            <person name="Dussert Y."/>
            <person name="Stocks J."/>
            <person name="Wendawek A."/>
            <person name="Woldeyes F."/>
            <person name="Nichols R.A."/>
            <person name="Borrell J.S."/>
        </authorList>
    </citation>
    <scope>NUCLEOTIDE SEQUENCE [LARGE SCALE GENOMIC DNA]</scope>
    <source>
        <strain evidence="10">cv. Maze</strain>
        <tissue evidence="9">Seeds</tissue>
    </source>
</reference>
<evidence type="ECO:0000259" key="8">
    <source>
        <dbReference type="Pfam" id="PF16923"/>
    </source>
</evidence>
<dbReference type="InterPro" id="IPR031631">
    <property type="entry name" value="Glyco_hydro_63N"/>
</dbReference>
<dbReference type="GO" id="GO:0006487">
    <property type="term" value="P:protein N-linked glycosylation"/>
    <property type="evidence" value="ECO:0007669"/>
    <property type="project" value="UniProtKB-UniRule"/>
</dbReference>
<dbReference type="InterPro" id="IPR004888">
    <property type="entry name" value="Glycoside_hydrolase_63"/>
</dbReference>
<dbReference type="AlphaFoldDB" id="A0AAV8QKM3"/>
<dbReference type="Pfam" id="PF16923">
    <property type="entry name" value="Glyco_hydro_63N"/>
    <property type="match status" value="1"/>
</dbReference>
<dbReference type="PANTHER" id="PTHR10412">
    <property type="entry name" value="MANNOSYL-OLIGOSACCHARIDE GLUCOSIDASE"/>
    <property type="match status" value="1"/>
</dbReference>
<dbReference type="FunFam" id="2.70.98.110:FF:000002">
    <property type="entry name" value="Mannosyl-oligosaccharide glucosidase GCS1"/>
    <property type="match status" value="1"/>
</dbReference>
<keyword evidence="5" id="KW-1133">Transmembrane helix</keyword>
<feature type="compositionally biased region" description="Basic and acidic residues" evidence="6">
    <location>
        <begin position="33"/>
        <end position="43"/>
    </location>
</feature>
<evidence type="ECO:0000259" key="7">
    <source>
        <dbReference type="Pfam" id="PF03200"/>
    </source>
</evidence>
<dbReference type="Gene3D" id="1.50.10.10">
    <property type="match status" value="1"/>
</dbReference>
<dbReference type="InterPro" id="IPR031335">
    <property type="entry name" value="Glyco_hydro_63_C"/>
</dbReference>
<proteinExistence type="inferred from homology"/>
<keyword evidence="5" id="KW-0256">Endoplasmic reticulum</keyword>
<evidence type="ECO:0000313" key="10">
    <source>
        <dbReference type="Proteomes" id="UP001222027"/>
    </source>
</evidence>
<keyword evidence="4 5" id="KW-0326">Glycosidase</keyword>
<name>A0AAV8QKM3_ENSVE</name>
<dbReference type="InterPro" id="IPR008928">
    <property type="entry name" value="6-hairpin_glycosidase_sf"/>
</dbReference>
<dbReference type="PANTHER" id="PTHR10412:SF20">
    <property type="entry name" value="MANNOSYL-OLIGOSACCHARIDE GLUCOSIDASE GCS1"/>
    <property type="match status" value="1"/>
</dbReference>
<dbReference type="EC" id="3.2.1.106" evidence="5"/>
<evidence type="ECO:0000256" key="4">
    <source>
        <dbReference type="ARBA" id="ARBA00023295"/>
    </source>
</evidence>
<comment type="function">
    <text evidence="5">Cleaves the distal alpha 1,2-linked glucose residue from the Glc(3)Man(9)GlcNAc(2) oligosaccharide precursor.</text>
</comment>
<feature type="transmembrane region" description="Helical" evidence="5">
    <location>
        <begin position="51"/>
        <end position="71"/>
    </location>
</feature>
<keyword evidence="5" id="KW-0812">Transmembrane</keyword>
<dbReference type="InterPro" id="IPR038518">
    <property type="entry name" value="Glyco_hydro_63N_sf"/>
</dbReference>
<dbReference type="Gene3D" id="2.70.98.110">
    <property type="entry name" value="Glycosyl hydrolase family 63, N-terminal domain"/>
    <property type="match status" value="1"/>
</dbReference>
<comment type="caution">
    <text evidence="9">The sequence shown here is derived from an EMBL/GenBank/DDBJ whole genome shotgun (WGS) entry which is preliminary data.</text>
</comment>
<dbReference type="EMBL" id="JAQQAF010000006">
    <property type="protein sequence ID" value="KAJ8476372.1"/>
    <property type="molecule type" value="Genomic_DNA"/>
</dbReference>
<dbReference type="GO" id="GO:0005789">
    <property type="term" value="C:endoplasmic reticulum membrane"/>
    <property type="evidence" value="ECO:0007669"/>
    <property type="project" value="UniProtKB-SubCell"/>
</dbReference>
<accession>A0AAV8QKM3</accession>
<dbReference type="FunFam" id="1.50.10.10:FF:000009">
    <property type="entry name" value="mannosyl-oligosaccharide glucosidase"/>
    <property type="match status" value="1"/>
</dbReference>
<keyword evidence="3 5" id="KW-0378">Hydrolase</keyword>
<dbReference type="SUPFAM" id="SSF48208">
    <property type="entry name" value="Six-hairpin glycosidases"/>
    <property type="match status" value="1"/>
</dbReference>
<organism evidence="9 10">
    <name type="scientific">Ensete ventricosum</name>
    <name type="common">Abyssinian banana</name>
    <name type="synonym">Musa ensete</name>
    <dbReference type="NCBI Taxonomy" id="4639"/>
    <lineage>
        <taxon>Eukaryota</taxon>
        <taxon>Viridiplantae</taxon>
        <taxon>Streptophyta</taxon>
        <taxon>Embryophyta</taxon>
        <taxon>Tracheophyta</taxon>
        <taxon>Spermatophyta</taxon>
        <taxon>Magnoliopsida</taxon>
        <taxon>Liliopsida</taxon>
        <taxon>Zingiberales</taxon>
        <taxon>Musaceae</taxon>
        <taxon>Ensete</taxon>
    </lineage>
</organism>
<dbReference type="Proteomes" id="UP001222027">
    <property type="component" value="Unassembled WGS sequence"/>
</dbReference>
<evidence type="ECO:0000313" key="9">
    <source>
        <dbReference type="EMBL" id="KAJ8476372.1"/>
    </source>
</evidence>
<dbReference type="InterPro" id="IPR012341">
    <property type="entry name" value="6hp_glycosidase-like_sf"/>
</dbReference>
<evidence type="ECO:0000256" key="2">
    <source>
        <dbReference type="ARBA" id="ARBA00010833"/>
    </source>
</evidence>
<keyword evidence="5" id="KW-0472">Membrane</keyword>
<keyword evidence="10" id="KW-1185">Reference proteome</keyword>
<gene>
    <name evidence="9" type="ORF">OPV22_020099</name>
</gene>
<evidence type="ECO:0000256" key="3">
    <source>
        <dbReference type="ARBA" id="ARBA00022801"/>
    </source>
</evidence>
<evidence type="ECO:0000256" key="6">
    <source>
        <dbReference type="SAM" id="MobiDB-lite"/>
    </source>
</evidence>
<feature type="region of interest" description="Disordered" evidence="6">
    <location>
        <begin position="1"/>
        <end position="43"/>
    </location>
</feature>
<dbReference type="GO" id="GO:0009311">
    <property type="term" value="P:oligosaccharide metabolic process"/>
    <property type="evidence" value="ECO:0007669"/>
    <property type="project" value="UniProtKB-UniRule"/>
</dbReference>
<evidence type="ECO:0000256" key="1">
    <source>
        <dbReference type="ARBA" id="ARBA00004740"/>
    </source>
</evidence>
<feature type="domain" description="Glycosyl hydrolase family 63 C-terminal" evidence="7">
    <location>
        <begin position="356"/>
        <end position="853"/>
    </location>
</feature>
<comment type="subcellular location">
    <subcellularLocation>
        <location evidence="5">Endoplasmic reticulum membrane</location>
        <topology evidence="5">Single-pass type II membrane protein</topology>
    </subcellularLocation>
</comment>
<dbReference type="Pfam" id="PF03200">
    <property type="entry name" value="Glyco_hydro_63"/>
    <property type="match status" value="1"/>
</dbReference>
<comment type="catalytic activity">
    <reaction evidence="5">
        <text>N(4)-(alpha-D-Glc-(1-&gt;2)-alpha-D-Glc-(1-&gt;3)-alpha-D-Glc-(1-&gt;3)-alpha-D-Man-(1-&gt;2)-alpha-D-Man-(1-&gt;2)-alpha-D-Man-(1-&gt;3)-[alpha-D-Man-(1-&gt;2)-alpha-D-Man-(1-&gt;3)-[alpha-D-Man-(1-&gt;2)-alpha-D-Man-(1-&gt;6)]-alpha-D-Man-(1-&gt;6)]-beta-D-Man-(1-&gt;4)-beta-D-GlcNAc-(1-&gt;4)-beta-D-GlcNAc)-L-asparaginyl-[protein] + H2O = N(4)-(alpha-D-Glc-(1-&gt;3)-alpha-D-Glc-(1-&gt;3)-alpha-D-Man-(1-&gt;2)-alpha-D-Man-(1-&gt;2)-alpha-D-Man-(1-&gt;3)-[alpha-D-Man-(1-&gt;2)-alpha-D-Man-(1-&gt;3)-[alpha-D-Man-(1-&gt;2)-alpha-D-Man-(1-&gt;6)]-alpha-D-Man-(1-&gt;6)]-beta-D-Man-(1-&gt;4)-beta-D-GlcNAc-(1-&gt;4)-beta-D-GlcNAc)-L-asparaginyl-[protein] + beta-D-glucose</text>
        <dbReference type="Rhea" id="RHEA:55988"/>
        <dbReference type="Rhea" id="RHEA-COMP:12806"/>
        <dbReference type="Rhea" id="RHEA-COMP:14355"/>
        <dbReference type="ChEBI" id="CHEBI:15377"/>
        <dbReference type="ChEBI" id="CHEBI:15903"/>
        <dbReference type="ChEBI" id="CHEBI:59082"/>
        <dbReference type="ChEBI" id="CHEBI:132537"/>
        <dbReference type="EC" id="3.2.1.106"/>
    </reaction>
</comment>
<protein>
    <recommendedName>
        <fullName evidence="5">Mannosyl-oligosaccharide glucosidase</fullName>
        <ecNumber evidence="5">3.2.1.106</ecNumber>
    </recommendedName>
</protein>
<evidence type="ECO:0000256" key="5">
    <source>
        <dbReference type="RuleBase" id="RU368089"/>
    </source>
</evidence>
<feature type="domain" description="Glycosyl hydrolase family 63 N-terminal" evidence="8">
    <location>
        <begin position="113"/>
        <end position="278"/>
    </location>
</feature>
<sequence length="860" mass="98360">MSGGSRRAARSRGRPSPGEADAAESARGPRPVEGIRKGRSRDHGPIQLRDVSLKTLLGLGFLASLFLFFLVNNYQWGSRREDPVVRKLRRAVTPLPAPRMMDLPQFQGEHQESLYWGTYRPHVYLGIRARTPRSLIAGLMWIGIKDGQFFLRHICQDSDDLSTYGWRDHNGRDYGRQEIVDHGLSFMTSFLKEKREGSGYGGDWAVRLDLQNTKSKVHDAEDSTAHLFFYVADEEGNSLGVQRQKFESRDSTLLAFGERNDVGGWELHLDSQEKLDTHFSGFRTLHMHNLSELVQGTLAFHARRTGQLQLPDAIEDSSNIIVIQISATVPAKIDIAFVSGTNVEGSSIDERINSLTGVMLSTRLEEKQGEVEDKYVSIFNIKDEVDSESMIVGRAAIGNLLGGIGYFYGQSRIALPKGFTQENGDKFISYWPAALFTAVPSRSFFPRGFLWDEGFHQMIIGRWDAKLSMDIIGHWLDLINIDGWIPREQILGAESLSKVPEEFVLQYPTNGNPPTLFLVLRDLLSGIRTGKFLSQETNEITDFLSRAYIRLNAWFQWFNTTQSGKDVGTFYWHGRDNTTTKELNPKTLTSGLDDYPRASHPNDEERHLDLRCWMLLAADCMHSIAELLKMENASAQDYHQMSKQLSDFEKLNQMHLDDASGAYFDFGYHTEKVRMRWHEVKVLDTVQRELVRETLEEPQLKLVPHLGYVSLFPFMMGIIPSESPILEKQLRLISNRSTLWTDYGVRSISKTSSLYMKRNTQHDPPYWRGPIWINMNYMILSALHHYSQEDGPYRTTAGTLYQELRSNLIRNIVRNYYETGFLWEQYDQKNKGKGKGARPFTGWTALVLLMMTEAYPSLER</sequence>
<comment type="similarity">
    <text evidence="2 5">Belongs to the glycosyl hydrolase 63 family.</text>
</comment>
<dbReference type="GO" id="GO:0004573">
    <property type="term" value="F:Glc3Man9GlcNAc2 oligosaccharide glucosidase activity"/>
    <property type="evidence" value="ECO:0007669"/>
    <property type="project" value="UniProtKB-UniRule"/>
</dbReference>